<gene>
    <name evidence="2" type="ORF">SAMN05192553_10334</name>
</gene>
<feature type="domain" description="SMP-30/Gluconolactonase/LRE-like region" evidence="1">
    <location>
        <begin position="174"/>
        <end position="364"/>
    </location>
</feature>
<dbReference type="EMBL" id="FNZH01000003">
    <property type="protein sequence ID" value="SEJ28622.1"/>
    <property type="molecule type" value="Genomic_DNA"/>
</dbReference>
<proteinExistence type="predicted"/>
<organism evidence="2 3">
    <name type="scientific">Cyclobacterium xiamenense</name>
    <dbReference type="NCBI Taxonomy" id="1297121"/>
    <lineage>
        <taxon>Bacteria</taxon>
        <taxon>Pseudomonadati</taxon>
        <taxon>Bacteroidota</taxon>
        <taxon>Cytophagia</taxon>
        <taxon>Cytophagales</taxon>
        <taxon>Cyclobacteriaceae</taxon>
        <taxon>Cyclobacterium</taxon>
    </lineage>
</organism>
<reference evidence="3" key="1">
    <citation type="submission" date="2016-10" db="EMBL/GenBank/DDBJ databases">
        <authorList>
            <person name="Varghese N."/>
            <person name="Submissions S."/>
        </authorList>
    </citation>
    <scope>NUCLEOTIDE SEQUENCE [LARGE SCALE GENOMIC DNA]</scope>
    <source>
        <strain evidence="3">IBRC-M 10761</strain>
    </source>
</reference>
<evidence type="ECO:0000313" key="3">
    <source>
        <dbReference type="Proteomes" id="UP000199403"/>
    </source>
</evidence>
<dbReference type="AlphaFoldDB" id="A0A1H6XUP5"/>
<dbReference type="Gene3D" id="2.120.10.30">
    <property type="entry name" value="TolB, C-terminal domain"/>
    <property type="match status" value="1"/>
</dbReference>
<dbReference type="Pfam" id="PF08450">
    <property type="entry name" value="SGL"/>
    <property type="match status" value="1"/>
</dbReference>
<dbReference type="STRING" id="1416801.SAMN05192553_10334"/>
<evidence type="ECO:0000259" key="1">
    <source>
        <dbReference type="Pfam" id="PF08450"/>
    </source>
</evidence>
<accession>A0A1H6XUP5</accession>
<dbReference type="Proteomes" id="UP000199403">
    <property type="component" value="Unassembled WGS sequence"/>
</dbReference>
<dbReference type="InterPro" id="IPR011042">
    <property type="entry name" value="6-blade_b-propeller_TolB-like"/>
</dbReference>
<name>A0A1H6XUP5_9BACT</name>
<dbReference type="InterPro" id="IPR051262">
    <property type="entry name" value="SMP-30/CGR1_Lactonase"/>
</dbReference>
<sequence>MLPGQEFKQSCKRKLFRLKKLQILTGSPYSHEILVFPTIFPEFLCTFVWNSLAPGAGQPECSLQTKLFDLFMVMFRSVTNSVRWYSLLISIAVVACSPNKNVEETTVMEEKEVVYQSKPFTTGNEFTSGIEGPAVDREGNLYVVNFEKGGTIGKVTPEGKVSLFVTLPEGSTGNGIRFTSKGEMLIADYTGHNVLRVDMATQEISVYAHHEGLNQPNDLAIMDNDIVFASDPNWKESTGQIWRVGLDGKFVLLESGMGTTNGIEVSPDNRTLYVNESVQRTVWAYDLSEAGELSNKRLIHQFDDFGMDGMRVDTDGNLYVTRHGKGTVAKLSPDGDFLEEITVSGKKPSNIAFGGPDGKTAYVTLQDNGNIDWFRVEKPGRSFGM</sequence>
<keyword evidence="3" id="KW-1185">Reference proteome</keyword>
<dbReference type="SUPFAM" id="SSF63829">
    <property type="entry name" value="Calcium-dependent phosphotriesterase"/>
    <property type="match status" value="1"/>
</dbReference>
<dbReference type="PANTHER" id="PTHR47572:SF5">
    <property type="entry name" value="BLR2277 PROTEIN"/>
    <property type="match status" value="1"/>
</dbReference>
<dbReference type="InterPro" id="IPR013658">
    <property type="entry name" value="SGL"/>
</dbReference>
<protein>
    <submittedName>
        <fullName evidence="2">Sugar lactone lactonase YvrE</fullName>
    </submittedName>
</protein>
<dbReference type="PANTHER" id="PTHR47572">
    <property type="entry name" value="LIPOPROTEIN-RELATED"/>
    <property type="match status" value="1"/>
</dbReference>
<evidence type="ECO:0000313" key="2">
    <source>
        <dbReference type="EMBL" id="SEJ28622.1"/>
    </source>
</evidence>